<protein>
    <recommendedName>
        <fullName evidence="2">UPF0323 domain-containing protein</fullName>
    </recommendedName>
</protein>
<feature type="compositionally biased region" description="Gly residues" evidence="1">
    <location>
        <begin position="182"/>
        <end position="193"/>
    </location>
</feature>
<feature type="domain" description="UPF0323" evidence="2">
    <location>
        <begin position="52"/>
        <end position="176"/>
    </location>
</feature>
<evidence type="ECO:0000256" key="1">
    <source>
        <dbReference type="SAM" id="MobiDB-lite"/>
    </source>
</evidence>
<dbReference type="AlphaFoldDB" id="A0A6J4L1C0"/>
<evidence type="ECO:0000259" key="2">
    <source>
        <dbReference type="Pfam" id="PF26303"/>
    </source>
</evidence>
<evidence type="ECO:0000313" key="3">
    <source>
        <dbReference type="EMBL" id="CAA9318764.1"/>
    </source>
</evidence>
<gene>
    <name evidence="3" type="ORF">AVDCRST_MAG56-6776</name>
</gene>
<name>A0A6J4L1C0_9SPHI</name>
<feature type="compositionally biased region" description="Polar residues" evidence="1">
    <location>
        <begin position="159"/>
        <end position="176"/>
    </location>
</feature>
<dbReference type="InterPro" id="IPR059092">
    <property type="entry name" value="UPF0323_dom"/>
</dbReference>
<reference evidence="3" key="1">
    <citation type="submission" date="2020-02" db="EMBL/GenBank/DDBJ databases">
        <authorList>
            <person name="Meier V. D."/>
        </authorList>
    </citation>
    <scope>NUCLEOTIDE SEQUENCE</scope>
    <source>
        <strain evidence="3">AVDCRST_MAG56</strain>
    </source>
</reference>
<dbReference type="EMBL" id="CADCTQ010000562">
    <property type="protein sequence ID" value="CAA9318764.1"/>
    <property type="molecule type" value="Genomic_DNA"/>
</dbReference>
<proteinExistence type="predicted"/>
<accession>A0A6J4L1C0</accession>
<dbReference type="Pfam" id="PF26303">
    <property type="entry name" value="UPF0323"/>
    <property type="match status" value="1"/>
</dbReference>
<sequence>MVLKRKNTFIRQVKDITLSGALTAGLLATSALPLGCGPDRNQTETVYTKGVQTFIKEVDWGEFKITDEKVVGEGESKAIVTYLDGRVDTLSLAEARKIVDTPIDSTATPQRQGTSSYGHHHAGLGSALLYGSMGYMLGRSFSQPVSPGVYASPQVFNRSTQHSSVVKNSRVSRPTNSSRGFFRGGGSGRSASS</sequence>
<organism evidence="3">
    <name type="scientific">uncultured Cytophagales bacterium</name>
    <dbReference type="NCBI Taxonomy" id="158755"/>
    <lineage>
        <taxon>Bacteria</taxon>
        <taxon>Pseudomonadati</taxon>
        <taxon>Bacteroidota</taxon>
        <taxon>Sphingobacteriia</taxon>
        <taxon>Sphingobacteriales</taxon>
        <taxon>environmental samples</taxon>
    </lineage>
</organism>
<feature type="region of interest" description="Disordered" evidence="1">
    <location>
        <begin position="159"/>
        <end position="193"/>
    </location>
</feature>